<reference evidence="3" key="1">
    <citation type="submission" date="2021-01" db="EMBL/GenBank/DDBJ databases">
        <authorList>
            <consortium name="Genoscope - CEA"/>
            <person name="William W."/>
        </authorList>
    </citation>
    <scope>NUCLEOTIDE SEQUENCE</scope>
</reference>
<dbReference type="Gene3D" id="3.30.497.10">
    <property type="entry name" value="Antithrombin, subunit I, domain 2"/>
    <property type="match status" value="1"/>
</dbReference>
<dbReference type="Pfam" id="PF00079">
    <property type="entry name" value="Serpin"/>
    <property type="match status" value="1"/>
</dbReference>
<dbReference type="PANTHER" id="PTHR11461:SF339">
    <property type="entry name" value="SERPIN DOMAIN-CONTAINING PROTEIN"/>
    <property type="match status" value="1"/>
</dbReference>
<gene>
    <name evidence="3" type="ORF">DARMORV10_C04P64390.1</name>
</gene>
<dbReference type="GO" id="GO:0004867">
    <property type="term" value="F:serine-type endopeptidase inhibitor activity"/>
    <property type="evidence" value="ECO:0007669"/>
    <property type="project" value="InterPro"/>
</dbReference>
<organism evidence="3">
    <name type="scientific">Brassica napus</name>
    <name type="common">Rape</name>
    <dbReference type="NCBI Taxonomy" id="3708"/>
    <lineage>
        <taxon>Eukaryota</taxon>
        <taxon>Viridiplantae</taxon>
        <taxon>Streptophyta</taxon>
        <taxon>Embryophyta</taxon>
        <taxon>Tracheophyta</taxon>
        <taxon>Spermatophyta</taxon>
        <taxon>Magnoliopsida</taxon>
        <taxon>eudicotyledons</taxon>
        <taxon>Gunneridae</taxon>
        <taxon>Pentapetalae</taxon>
        <taxon>rosids</taxon>
        <taxon>malvids</taxon>
        <taxon>Brassicales</taxon>
        <taxon>Brassicaceae</taxon>
        <taxon>Brassiceae</taxon>
        <taxon>Brassica</taxon>
    </lineage>
</organism>
<dbReference type="InterPro" id="IPR023796">
    <property type="entry name" value="Serpin_dom"/>
</dbReference>
<name>A0A816K642_BRANA</name>
<feature type="domain" description="Serpin" evidence="2">
    <location>
        <begin position="36"/>
        <end position="117"/>
    </location>
</feature>
<dbReference type="EMBL" id="HG994368">
    <property type="protein sequence ID" value="CAF1867381.1"/>
    <property type="molecule type" value="Genomic_DNA"/>
</dbReference>
<comment type="similarity">
    <text evidence="1">Belongs to the serpin family.</text>
</comment>
<dbReference type="GO" id="GO:0005615">
    <property type="term" value="C:extracellular space"/>
    <property type="evidence" value="ECO:0007669"/>
    <property type="project" value="InterPro"/>
</dbReference>
<sequence>MQICLPDDKDGYGDIHGECADIGQVNIPRFKLCFDFDVSEDLEGVGLEMPLEKIVNKTCIEVDEVGMKAAAATAVNMNGCFFLPQKKYDFVPDHSFLFLVKEYISGMVLFLGQVLDP</sequence>
<proteinExistence type="inferred from homology"/>
<dbReference type="InterPro" id="IPR042178">
    <property type="entry name" value="Serpin_sf_1"/>
</dbReference>
<dbReference type="AlphaFoldDB" id="A0A816K642"/>
<dbReference type="InterPro" id="IPR000215">
    <property type="entry name" value="Serpin_fam"/>
</dbReference>
<evidence type="ECO:0000256" key="1">
    <source>
        <dbReference type="ARBA" id="ARBA00009500"/>
    </source>
</evidence>
<evidence type="ECO:0000313" key="3">
    <source>
        <dbReference type="EMBL" id="CAF1867381.1"/>
    </source>
</evidence>
<accession>A0A816K642</accession>
<dbReference type="PANTHER" id="PTHR11461">
    <property type="entry name" value="SERINE PROTEASE INHIBITOR, SERPIN"/>
    <property type="match status" value="1"/>
</dbReference>
<dbReference type="SUPFAM" id="SSF56574">
    <property type="entry name" value="Serpins"/>
    <property type="match status" value="1"/>
</dbReference>
<feature type="non-terminal residue" evidence="3">
    <location>
        <position position="117"/>
    </location>
</feature>
<evidence type="ECO:0000259" key="2">
    <source>
        <dbReference type="Pfam" id="PF00079"/>
    </source>
</evidence>
<dbReference type="InterPro" id="IPR036186">
    <property type="entry name" value="Serpin_sf"/>
</dbReference>
<protein>
    <submittedName>
        <fullName evidence="3">(rape) hypothetical protein</fullName>
    </submittedName>
</protein>
<dbReference type="Proteomes" id="UP001295469">
    <property type="component" value="Chromosome C04"/>
</dbReference>